<keyword evidence="2" id="KW-1185">Reference proteome</keyword>
<reference evidence="1" key="1">
    <citation type="submission" date="2021-01" db="EMBL/GenBank/DDBJ databases">
        <authorList>
            <person name="Sun Q."/>
        </authorList>
    </citation>
    <scope>NUCLEOTIDE SEQUENCE</scope>
    <source>
        <strain evidence="1">YIM B02566</strain>
    </source>
</reference>
<accession>A0ACC5RBD7</accession>
<gene>
    <name evidence="1" type="ORF">JHL16_26605</name>
</gene>
<sequence>MTAPVDTPQKGRFANWPHWTMFLLVASLAINFLIAGAIGMRYFSPERMERWSGASFTQLLPRRFLSDLPEDRRREFLDLLKSRREAFRQSRQEMTAAAQRFADALERNPYDAAAANKAIEDFTKLSTDLVDSGTLVTRQVIEKLTPEERGLLAKAVRDRLERMQQRRKKWQEKNNQDDAD</sequence>
<dbReference type="EMBL" id="JAENHL010000008">
    <property type="protein sequence ID" value="MBK1869964.1"/>
    <property type="molecule type" value="Genomic_DNA"/>
</dbReference>
<name>A0ACC5RBD7_9HYPH</name>
<evidence type="ECO:0000313" key="2">
    <source>
        <dbReference type="Proteomes" id="UP000616151"/>
    </source>
</evidence>
<dbReference type="Proteomes" id="UP000616151">
    <property type="component" value="Unassembled WGS sequence"/>
</dbReference>
<evidence type="ECO:0000313" key="1">
    <source>
        <dbReference type="EMBL" id="MBK1869964.1"/>
    </source>
</evidence>
<comment type="caution">
    <text evidence="1">The sequence shown here is derived from an EMBL/GenBank/DDBJ whole genome shotgun (WGS) entry which is preliminary data.</text>
</comment>
<protein>
    <submittedName>
        <fullName evidence="1">Periplasmic heavy metal sensor</fullName>
    </submittedName>
</protein>
<proteinExistence type="predicted"/>
<organism evidence="1 2">
    <name type="scientific">Taklimakanibacter albus</name>
    <dbReference type="NCBI Taxonomy" id="2800327"/>
    <lineage>
        <taxon>Bacteria</taxon>
        <taxon>Pseudomonadati</taxon>
        <taxon>Pseudomonadota</taxon>
        <taxon>Alphaproteobacteria</taxon>
        <taxon>Hyphomicrobiales</taxon>
        <taxon>Aestuariivirgaceae</taxon>
        <taxon>Taklimakanibacter</taxon>
    </lineage>
</organism>